<evidence type="ECO:0000313" key="2">
    <source>
        <dbReference type="EMBL" id="VDK33110.1"/>
    </source>
</evidence>
<feature type="domain" description="Carboxylesterase type B" evidence="1">
    <location>
        <begin position="10"/>
        <end position="86"/>
    </location>
</feature>
<evidence type="ECO:0000259" key="1">
    <source>
        <dbReference type="Pfam" id="PF00135"/>
    </source>
</evidence>
<name>A0A3P6PM63_ANISI</name>
<dbReference type="InterPro" id="IPR029058">
    <property type="entry name" value="AB_hydrolase_fold"/>
</dbReference>
<dbReference type="OrthoDB" id="5854651at2759"/>
<accession>A0A3P6PM63</accession>
<dbReference type="SUPFAM" id="SSF53474">
    <property type="entry name" value="alpha/beta-Hydrolases"/>
    <property type="match status" value="1"/>
</dbReference>
<feature type="non-terminal residue" evidence="2">
    <location>
        <position position="86"/>
    </location>
</feature>
<dbReference type="EMBL" id="UYRR01023838">
    <property type="protein sequence ID" value="VDK33110.1"/>
    <property type="molecule type" value="Genomic_DNA"/>
</dbReference>
<evidence type="ECO:0000313" key="3">
    <source>
        <dbReference type="Proteomes" id="UP000267096"/>
    </source>
</evidence>
<keyword evidence="3" id="KW-1185">Reference proteome</keyword>
<dbReference type="InterPro" id="IPR002018">
    <property type="entry name" value="CarbesteraseB"/>
</dbReference>
<dbReference type="PANTHER" id="PTHR44590">
    <property type="entry name" value="CARBOXYLIC ESTER HYDROLASE-RELATED"/>
    <property type="match status" value="1"/>
</dbReference>
<proteinExistence type="predicted"/>
<reference evidence="2 3" key="1">
    <citation type="submission" date="2018-11" db="EMBL/GenBank/DDBJ databases">
        <authorList>
            <consortium name="Pathogen Informatics"/>
        </authorList>
    </citation>
    <scope>NUCLEOTIDE SEQUENCE [LARGE SCALE GENOMIC DNA]</scope>
</reference>
<dbReference type="Proteomes" id="UP000267096">
    <property type="component" value="Unassembled WGS sequence"/>
</dbReference>
<dbReference type="PANTHER" id="PTHR44590:SF3">
    <property type="entry name" value="CARBOXYLESTERASE TYPE B DOMAIN-CONTAINING PROTEIN"/>
    <property type="match status" value="1"/>
</dbReference>
<dbReference type="Gene3D" id="3.40.50.1820">
    <property type="entry name" value="alpha/beta hydrolase"/>
    <property type="match status" value="1"/>
</dbReference>
<protein>
    <recommendedName>
        <fullName evidence="1">Carboxylesterase type B domain-containing protein</fullName>
    </recommendedName>
</protein>
<dbReference type="Pfam" id="PF00135">
    <property type="entry name" value="COesterase"/>
    <property type="match status" value="1"/>
</dbReference>
<organism evidence="2 3">
    <name type="scientific">Anisakis simplex</name>
    <name type="common">Herring worm</name>
    <dbReference type="NCBI Taxonomy" id="6269"/>
    <lineage>
        <taxon>Eukaryota</taxon>
        <taxon>Metazoa</taxon>
        <taxon>Ecdysozoa</taxon>
        <taxon>Nematoda</taxon>
        <taxon>Chromadorea</taxon>
        <taxon>Rhabditida</taxon>
        <taxon>Spirurina</taxon>
        <taxon>Ascaridomorpha</taxon>
        <taxon>Ascaridoidea</taxon>
        <taxon>Anisakidae</taxon>
        <taxon>Anisakis</taxon>
        <taxon>Anisakis simplex complex</taxon>
    </lineage>
</organism>
<dbReference type="AlphaFoldDB" id="A0A3P6PM63"/>
<sequence>MLPHDTLCNNFVKEGIIVVTFNYRVGFLGFLSTGEGPLPGNLGLWDQTEALVFVSENIPAFGGDPRRVTLLGQGAGAASISALSIS</sequence>
<gene>
    <name evidence="2" type="ORF">ASIM_LOCUS8601</name>
</gene>